<dbReference type="PATRIC" id="fig|1303518.3.peg.1507"/>
<comment type="function">
    <text evidence="5">Involved in formation and maintenance of cell shape.</text>
</comment>
<dbReference type="InterPro" id="IPR007221">
    <property type="entry name" value="MreC"/>
</dbReference>
<evidence type="ECO:0000256" key="4">
    <source>
        <dbReference type="ARBA" id="ARBA00032089"/>
    </source>
</evidence>
<proteinExistence type="inferred from homology"/>
<dbReference type="InParanoid" id="S0EUF8"/>
<dbReference type="AlphaFoldDB" id="S0EUF8"/>
<dbReference type="RefSeq" id="WP_016482823.1">
    <property type="nucleotide sequence ID" value="NC_021487.1"/>
</dbReference>
<dbReference type="STRING" id="454171.CP488_02624"/>
<evidence type="ECO:0000256" key="6">
    <source>
        <dbReference type="SAM" id="Coils"/>
    </source>
</evidence>
<protein>
    <recommendedName>
        <fullName evidence="2 5">Cell shape-determining protein MreC</fullName>
    </recommendedName>
    <alternativeName>
        <fullName evidence="4 5">Cell shape protein MreC</fullName>
    </alternativeName>
</protein>
<dbReference type="Gene3D" id="2.40.10.350">
    <property type="entry name" value="Rod shape-determining protein MreC, domain 2"/>
    <property type="match status" value="1"/>
</dbReference>
<feature type="domain" description="Rod shape-determining protein MreC beta-barrel core" evidence="7">
    <location>
        <begin position="127"/>
        <end position="273"/>
    </location>
</feature>
<organism evidence="8 9">
    <name type="scientific">Chthonomonas calidirosea (strain DSM 23976 / ICMP 18418 / T49)</name>
    <dbReference type="NCBI Taxonomy" id="1303518"/>
    <lineage>
        <taxon>Bacteria</taxon>
        <taxon>Bacillati</taxon>
        <taxon>Armatimonadota</taxon>
        <taxon>Chthonomonadia</taxon>
        <taxon>Chthonomonadales</taxon>
        <taxon>Chthonomonadaceae</taxon>
        <taxon>Chthonomonas</taxon>
    </lineage>
</organism>
<evidence type="ECO:0000259" key="7">
    <source>
        <dbReference type="Pfam" id="PF04085"/>
    </source>
</evidence>
<dbReference type="Gene3D" id="2.40.10.340">
    <property type="entry name" value="Rod shape-determining protein MreC, domain 1"/>
    <property type="match status" value="1"/>
</dbReference>
<evidence type="ECO:0000256" key="5">
    <source>
        <dbReference type="PIRNR" id="PIRNR038471"/>
    </source>
</evidence>
<reference evidence="9" key="1">
    <citation type="submission" date="2013-03" db="EMBL/GenBank/DDBJ databases">
        <title>Genome sequence of Chthonomonas calidirosea, the first sequenced genome from the Armatimonadetes phylum (formally candidate division OP10).</title>
        <authorList>
            <person name="Lee K.C.Y."/>
            <person name="Morgan X.C."/>
            <person name="Dunfield P.F."/>
            <person name="Tamas I."/>
            <person name="Houghton K.M."/>
            <person name="Vyssotski M."/>
            <person name="Ryan J.L.J."/>
            <person name="Lagutin K."/>
            <person name="McDonald I.R."/>
            <person name="Stott M.B."/>
        </authorList>
    </citation>
    <scope>NUCLEOTIDE SEQUENCE [LARGE SCALE GENOMIC DNA]</scope>
    <source>
        <strain evidence="9">DSM 23976 / ICMP 18418 / T49</strain>
    </source>
</reference>
<dbReference type="KEGG" id="ccz:CCALI_01471"/>
<dbReference type="EMBL" id="HF951689">
    <property type="protein sequence ID" value="CCW35287.1"/>
    <property type="molecule type" value="Genomic_DNA"/>
</dbReference>
<comment type="similarity">
    <text evidence="1 5">Belongs to the MreC family.</text>
</comment>
<accession>S0EUF8</accession>
<keyword evidence="9" id="KW-1185">Reference proteome</keyword>
<dbReference type="OrthoDB" id="9792313at2"/>
<evidence type="ECO:0000256" key="2">
    <source>
        <dbReference type="ARBA" id="ARBA00013855"/>
    </source>
</evidence>
<dbReference type="PANTHER" id="PTHR34138:SF1">
    <property type="entry name" value="CELL SHAPE-DETERMINING PROTEIN MREC"/>
    <property type="match status" value="1"/>
</dbReference>
<dbReference type="InterPro" id="IPR042177">
    <property type="entry name" value="Cell/Rod_1"/>
</dbReference>
<dbReference type="NCBIfam" id="TIGR00219">
    <property type="entry name" value="mreC"/>
    <property type="match status" value="1"/>
</dbReference>
<evidence type="ECO:0000313" key="8">
    <source>
        <dbReference type="EMBL" id="CCW35287.1"/>
    </source>
</evidence>
<sequence>MLPPERPHGHLRYKALLLLLLLGTLAGAWHNRLVAHGRPDPVTTWTRTALAYPASTLNRFSRWCGRNFGWVLRGSALERENRRLRAEVERLKAENASLQEAAAENVQLRQDLGFVRTLPKPPLAAWVIALRPDPNFNTIVISRGSNDGVHVHSVVVTRDGLVGQVSEVTPNTATVVLLTDRNGMVGARVQRASSRAVGLCRGDYSPLIPLIDLAGDADICPGDKIVTAGYGVFPPGIPIGTVVSVQVDQGHTSKQALVKPAVDFNRLEEVYVLR</sequence>
<dbReference type="GO" id="GO:0008360">
    <property type="term" value="P:regulation of cell shape"/>
    <property type="evidence" value="ECO:0007669"/>
    <property type="project" value="UniProtKB-KW"/>
</dbReference>
<feature type="coiled-coil region" evidence="6">
    <location>
        <begin position="74"/>
        <end position="111"/>
    </location>
</feature>
<gene>
    <name evidence="8" type="ORF">CCALI_01471</name>
</gene>
<dbReference type="FunCoup" id="S0EUF8">
    <property type="interactions" value="261"/>
</dbReference>
<evidence type="ECO:0000256" key="3">
    <source>
        <dbReference type="ARBA" id="ARBA00022960"/>
    </source>
</evidence>
<evidence type="ECO:0000313" key="9">
    <source>
        <dbReference type="Proteomes" id="UP000014227"/>
    </source>
</evidence>
<dbReference type="HOGENOM" id="CLU_042663_1_0_0"/>
<keyword evidence="3 5" id="KW-0133">Cell shape</keyword>
<keyword evidence="6" id="KW-0175">Coiled coil</keyword>
<dbReference type="GO" id="GO:0005886">
    <property type="term" value="C:plasma membrane"/>
    <property type="evidence" value="ECO:0007669"/>
    <property type="project" value="TreeGrafter"/>
</dbReference>
<dbReference type="Pfam" id="PF04085">
    <property type="entry name" value="MreC"/>
    <property type="match status" value="1"/>
</dbReference>
<name>S0EUF8_CHTCT</name>
<dbReference type="eggNOG" id="COG1792">
    <property type="taxonomic scope" value="Bacteria"/>
</dbReference>
<dbReference type="PIRSF" id="PIRSF038471">
    <property type="entry name" value="MreC"/>
    <property type="match status" value="1"/>
</dbReference>
<dbReference type="Proteomes" id="UP000014227">
    <property type="component" value="Chromosome I"/>
</dbReference>
<dbReference type="InterPro" id="IPR042175">
    <property type="entry name" value="Cell/Rod_MreC_2"/>
</dbReference>
<dbReference type="InterPro" id="IPR055342">
    <property type="entry name" value="MreC_beta-barrel_core"/>
</dbReference>
<dbReference type="PANTHER" id="PTHR34138">
    <property type="entry name" value="CELL SHAPE-DETERMINING PROTEIN MREC"/>
    <property type="match status" value="1"/>
</dbReference>
<evidence type="ECO:0000256" key="1">
    <source>
        <dbReference type="ARBA" id="ARBA00009369"/>
    </source>
</evidence>